<sequence length="209" mass="21683">CEKTILIMSGDAKDEDKGATEFDKTDGKITLQGTGFSAKIKAGTIFRVLNISSIEIDVARIEAKLDTVVTDTDPKVMGKLQMAVASWDGRLGDGAGSDVLLTATGQAVVIKGVIVVMAATPDLTDDPWTGISVEDDYATTPHTFIAAADGVKANLTANAQLAWSAEETGVYLAVGRGIQATAIGDDADEDASITVIVLYRAVASGGYLA</sequence>
<proteinExistence type="predicted"/>
<comment type="caution">
    <text evidence="1">The sequence shown here is derived from an EMBL/GenBank/DDBJ whole genome shotgun (WGS) entry which is preliminary data.</text>
</comment>
<dbReference type="AlphaFoldDB" id="X1V768"/>
<feature type="non-terminal residue" evidence="1">
    <location>
        <position position="1"/>
    </location>
</feature>
<name>X1V768_9ZZZZ</name>
<dbReference type="EMBL" id="BARW01034617">
    <property type="protein sequence ID" value="GAJ08301.1"/>
    <property type="molecule type" value="Genomic_DNA"/>
</dbReference>
<organism evidence="1">
    <name type="scientific">marine sediment metagenome</name>
    <dbReference type="NCBI Taxonomy" id="412755"/>
    <lineage>
        <taxon>unclassified sequences</taxon>
        <taxon>metagenomes</taxon>
        <taxon>ecological metagenomes</taxon>
    </lineage>
</organism>
<protein>
    <submittedName>
        <fullName evidence="1">Uncharacterized protein</fullName>
    </submittedName>
</protein>
<reference evidence="1" key="1">
    <citation type="journal article" date="2014" name="Front. Microbiol.">
        <title>High frequency of phylogenetically diverse reductive dehalogenase-homologous genes in deep subseafloor sedimentary metagenomes.</title>
        <authorList>
            <person name="Kawai M."/>
            <person name="Futagami T."/>
            <person name="Toyoda A."/>
            <person name="Takaki Y."/>
            <person name="Nishi S."/>
            <person name="Hori S."/>
            <person name="Arai W."/>
            <person name="Tsubouchi T."/>
            <person name="Morono Y."/>
            <person name="Uchiyama I."/>
            <person name="Ito T."/>
            <person name="Fujiyama A."/>
            <person name="Inagaki F."/>
            <person name="Takami H."/>
        </authorList>
    </citation>
    <scope>NUCLEOTIDE SEQUENCE</scope>
    <source>
        <strain evidence="1">Expedition CK06-06</strain>
    </source>
</reference>
<accession>X1V768</accession>
<evidence type="ECO:0000313" key="1">
    <source>
        <dbReference type="EMBL" id="GAJ08301.1"/>
    </source>
</evidence>
<gene>
    <name evidence="1" type="ORF">S12H4_54204</name>
</gene>